<proteinExistence type="predicted"/>
<protein>
    <submittedName>
        <fullName evidence="1">Esterase domain protein</fullName>
    </submittedName>
</protein>
<accession>X8DCT7</accession>
<comment type="caution">
    <text evidence="1">The sequence shown here is derived from an EMBL/GenBank/DDBJ whole genome shotgun (WGS) entry which is preliminary data.</text>
</comment>
<gene>
    <name evidence="1" type="ORF">I553_6736</name>
</gene>
<evidence type="ECO:0000313" key="1">
    <source>
        <dbReference type="EMBL" id="EUA66179.1"/>
    </source>
</evidence>
<dbReference type="EMBL" id="JAOB01000017">
    <property type="protein sequence ID" value="EUA66179.1"/>
    <property type="molecule type" value="Genomic_DNA"/>
</dbReference>
<reference evidence="1" key="1">
    <citation type="submission" date="2014-01" db="EMBL/GenBank/DDBJ databases">
        <authorList>
            <person name="Brown-Elliot B."/>
            <person name="Wallace R."/>
            <person name="Lenaerts A."/>
            <person name="Ordway D."/>
            <person name="DeGroote M.A."/>
            <person name="Parker T."/>
            <person name="Sizemore C."/>
            <person name="Tallon L.J."/>
            <person name="Sadzewicz L.K."/>
            <person name="Sengamalay N."/>
            <person name="Fraser C.M."/>
            <person name="Hine E."/>
            <person name="Shefchek K.A."/>
            <person name="Das S.P."/>
            <person name="Tettelin H."/>
        </authorList>
    </citation>
    <scope>NUCLEOTIDE SEQUENCE [LARGE SCALE GENOMIC DNA]</scope>
    <source>
        <strain evidence="1">4042</strain>
    </source>
</reference>
<name>X8DCT7_MYCXE</name>
<dbReference type="AlphaFoldDB" id="X8DCT7"/>
<sequence length="53" mass="6028">METTRWARGFGHTRSSHLASQPWQCCRESPAREWPVVFARLGDHRTVDAFGAA</sequence>
<organism evidence="1">
    <name type="scientific">Mycobacterium xenopi 4042</name>
    <dbReference type="NCBI Taxonomy" id="1299334"/>
    <lineage>
        <taxon>Bacteria</taxon>
        <taxon>Bacillati</taxon>
        <taxon>Actinomycetota</taxon>
        <taxon>Actinomycetes</taxon>
        <taxon>Mycobacteriales</taxon>
        <taxon>Mycobacteriaceae</taxon>
        <taxon>Mycobacterium</taxon>
    </lineage>
</organism>